<evidence type="ECO:0000313" key="4">
    <source>
        <dbReference type="Proteomes" id="UP000831390"/>
    </source>
</evidence>
<dbReference type="InterPro" id="IPR037026">
    <property type="entry name" value="Vgr_OB-fold_dom_sf"/>
</dbReference>
<dbReference type="InterPro" id="IPR006531">
    <property type="entry name" value="Gp5/Vgr_OB"/>
</dbReference>
<accession>A0ABY4B8K1</accession>
<dbReference type="Pfam" id="PF10106">
    <property type="entry name" value="DUF2345"/>
    <property type="match status" value="1"/>
</dbReference>
<reference evidence="3 4" key="1">
    <citation type="submission" date="2022-03" db="EMBL/GenBank/DDBJ databases">
        <title>Hymenobactersp. isolated from the air.</title>
        <authorList>
            <person name="Won M."/>
            <person name="Kwon S.-W."/>
        </authorList>
    </citation>
    <scope>NUCLEOTIDE SEQUENCE [LARGE SCALE GENOMIC DNA]</scope>
    <source>
        <strain evidence="3 4">KACC 22596</strain>
    </source>
</reference>
<gene>
    <name evidence="3" type="ORF">MTP16_01370</name>
</gene>
<dbReference type="Pfam" id="PF04717">
    <property type="entry name" value="Phage_base_V"/>
    <property type="match status" value="1"/>
</dbReference>
<dbReference type="Gene3D" id="2.40.50.230">
    <property type="entry name" value="Gp5 N-terminal domain"/>
    <property type="match status" value="1"/>
</dbReference>
<dbReference type="Pfam" id="PF05954">
    <property type="entry name" value="Phage_GPD"/>
    <property type="match status" value="1"/>
</dbReference>
<dbReference type="Gene3D" id="4.10.220.110">
    <property type="match status" value="1"/>
</dbReference>
<evidence type="ECO:0000259" key="2">
    <source>
        <dbReference type="Pfam" id="PF10106"/>
    </source>
</evidence>
<evidence type="ECO:0000259" key="1">
    <source>
        <dbReference type="Pfam" id="PF04717"/>
    </source>
</evidence>
<dbReference type="SUPFAM" id="SSF69279">
    <property type="entry name" value="Phage tail proteins"/>
    <property type="match status" value="2"/>
</dbReference>
<evidence type="ECO:0000313" key="3">
    <source>
        <dbReference type="EMBL" id="UOE34316.1"/>
    </source>
</evidence>
<dbReference type="Gene3D" id="3.55.50.10">
    <property type="entry name" value="Baseplate protein-like domains"/>
    <property type="match status" value="1"/>
</dbReference>
<proteinExistence type="predicted"/>
<feature type="domain" description="DUF2345" evidence="2">
    <location>
        <begin position="501"/>
        <end position="608"/>
    </location>
</feature>
<keyword evidence="4" id="KW-1185">Reference proteome</keyword>
<organism evidence="3 4">
    <name type="scientific">Hymenobacter monticola</name>
    <dbReference type="NCBI Taxonomy" id="1705399"/>
    <lineage>
        <taxon>Bacteria</taxon>
        <taxon>Pseudomonadati</taxon>
        <taxon>Bacteroidota</taxon>
        <taxon>Cytophagia</taxon>
        <taxon>Cytophagales</taxon>
        <taxon>Hymenobacteraceae</taxon>
        <taxon>Hymenobacter</taxon>
    </lineage>
</organism>
<protein>
    <submittedName>
        <fullName evidence="3">Type VI secretion system tip protein VgrG</fullName>
    </submittedName>
</protein>
<dbReference type="SUPFAM" id="SSF69349">
    <property type="entry name" value="Phage fibre proteins"/>
    <property type="match status" value="1"/>
</dbReference>
<dbReference type="Proteomes" id="UP000831390">
    <property type="component" value="Chromosome"/>
</dbReference>
<dbReference type="RefSeq" id="WP_243515233.1">
    <property type="nucleotide sequence ID" value="NZ_CP094534.1"/>
</dbReference>
<sequence length="608" mass="65444">MSYPVNVSVHVEGGTALADYNKLTLSQHVLTHHSFALDFSFEALGKALGIKPETLFSQAHEQLSGKGITIGWTSGAQADAGRSFEFKGIITNISIQTDADLVNYYHISGYSPTFLLEDGTQNRTFVKKTLQAIFQQVLGDYPGNPLQKQLKAQGNDVLPYVVQYNETNFNFLSRLAAQQGEWLYYDGTTLQLGRGAGKTIPFRSNSAQVFTLSMHLQPGKTEGAHYNYRTHAPLKGKAAAPAGGHPFGQFAVQKSDELFTQPHRLQAGAQHNDQAQLQRALDGLAAKRAGNQVSLEGSGEAFDTVPGCVLDVQDAAGAAYGKFRVLAVRHEVDGDGNYTNHFEAMPDAAPAPPPNPLYAASDAQPELAEVIDLDDPRRLGRVRVRYYWPVAQPADAESAWLRVSTPYSGDGKGQMFTPEVGSQVLIGYEHGLAEFPVALGNLFHPQNKQGKSYSPPNNNLKGMQTSGGNKFVMSEVAGAQSILLSNSNNKNTAIKLSFKGDGSIEIKSNGPITINSGDSISIEAKKDITMRAGDSISIEAKKNINVATQEENVTLQAHKELLLTAVTDDVTVESASKKLTIQAASNVEITSSAVVKVSGQDVKLNNPG</sequence>
<feature type="domain" description="Gp5/Type VI secretion system Vgr protein OB-fold" evidence="1">
    <location>
        <begin position="368"/>
        <end position="443"/>
    </location>
</feature>
<name>A0ABY4B8K1_9BACT</name>
<dbReference type="InterPro" id="IPR018769">
    <property type="entry name" value="VgrG2_DUF2345"/>
</dbReference>
<dbReference type="EMBL" id="CP094534">
    <property type="protein sequence ID" value="UOE34316.1"/>
    <property type="molecule type" value="Genomic_DNA"/>
</dbReference>
<dbReference type="SUPFAM" id="SSF69255">
    <property type="entry name" value="gp5 N-terminal domain-like"/>
    <property type="match status" value="1"/>
</dbReference>
<dbReference type="Gene3D" id="2.30.110.50">
    <property type="match status" value="1"/>
</dbReference>